<protein>
    <recommendedName>
        <fullName evidence="3">Winged helix DNA-binding domain-containing protein</fullName>
    </recommendedName>
</protein>
<organism evidence="1 2">
    <name type="scientific">Brachybacterium endophyticum</name>
    <dbReference type="NCBI Taxonomy" id="2182385"/>
    <lineage>
        <taxon>Bacteria</taxon>
        <taxon>Bacillati</taxon>
        <taxon>Actinomycetota</taxon>
        <taxon>Actinomycetes</taxon>
        <taxon>Micrococcales</taxon>
        <taxon>Dermabacteraceae</taxon>
        <taxon>Brachybacterium</taxon>
    </lineage>
</organism>
<proteinExistence type="predicted"/>
<dbReference type="Pfam" id="PF06224">
    <property type="entry name" value="AlkZ-like"/>
    <property type="match status" value="1"/>
</dbReference>
<dbReference type="OrthoDB" id="9148135at2"/>
<dbReference type="PANTHER" id="PTHR38479">
    <property type="entry name" value="LMO0824 PROTEIN"/>
    <property type="match status" value="1"/>
</dbReference>
<dbReference type="InterPro" id="IPR009351">
    <property type="entry name" value="AlkZ-like"/>
</dbReference>
<evidence type="ECO:0000313" key="1">
    <source>
        <dbReference type="EMBL" id="PWH05731.1"/>
    </source>
</evidence>
<dbReference type="Proteomes" id="UP000245590">
    <property type="component" value="Unassembled WGS sequence"/>
</dbReference>
<accession>A0A2U2RIR6</accession>
<sequence length="374" mass="39991">MPQPDLVRARLLGQGLVTRPFGSAAAAASHLLASQAQDLPGVVGSLALRLGESDAGEGPAPGPADVIAAFDRGEIVRGYPMRGTVFVTAAADMRWLTELCAEGPLRAQRARRGALGLDQEQVDRARAVLEDTLAEVPAGLPRSELLAAWQQAGLASEKGQGYHLLSHLVASGVAVYGPWKDDDTAVVLANTHLPPDSGLEGRFDGDRTAAAAELLRRYLLGHGPATLRDAAWWSKLPLSLLRRALPSVLAEVEEAGADEAGETRYAAPGLAEQLASTPSAHLDALQLLPGFDEIVLGHPDRLPLLGEEELPLLVPGRNGIFRRGMIRRGRMIGFWRREGRPGDRRLELDPLGPMPAVARREAERAYATFPFVSA</sequence>
<dbReference type="PANTHER" id="PTHR38479:SF2">
    <property type="entry name" value="WINGED HELIX DNA-BINDING DOMAIN-CONTAINING PROTEIN"/>
    <property type="match status" value="1"/>
</dbReference>
<dbReference type="RefSeq" id="WP_109276087.1">
    <property type="nucleotide sequence ID" value="NZ_QFKX01000004.1"/>
</dbReference>
<dbReference type="AlphaFoldDB" id="A0A2U2RIR6"/>
<evidence type="ECO:0008006" key="3">
    <source>
        <dbReference type="Google" id="ProtNLM"/>
    </source>
</evidence>
<gene>
    <name evidence="1" type="ORF">DEO23_11025</name>
</gene>
<reference evidence="1 2" key="1">
    <citation type="submission" date="2018-05" db="EMBL/GenBank/DDBJ databases">
        <title>Brachybacterium sp. M1HQ-2T, whole genome shotgun sequence.</title>
        <authorList>
            <person name="Tuo L."/>
        </authorList>
    </citation>
    <scope>NUCLEOTIDE SEQUENCE [LARGE SCALE GENOMIC DNA]</scope>
    <source>
        <strain evidence="1 2">M1HQ-2</strain>
    </source>
</reference>
<evidence type="ECO:0000313" key="2">
    <source>
        <dbReference type="Proteomes" id="UP000245590"/>
    </source>
</evidence>
<keyword evidence="2" id="KW-1185">Reference proteome</keyword>
<name>A0A2U2RIR6_9MICO</name>
<dbReference type="EMBL" id="QFKX01000004">
    <property type="protein sequence ID" value="PWH05731.1"/>
    <property type="molecule type" value="Genomic_DNA"/>
</dbReference>
<comment type="caution">
    <text evidence="1">The sequence shown here is derived from an EMBL/GenBank/DDBJ whole genome shotgun (WGS) entry which is preliminary data.</text>
</comment>